<dbReference type="Proteomes" id="UP000032232">
    <property type="component" value="Unassembled WGS sequence"/>
</dbReference>
<evidence type="ECO:0000313" key="2">
    <source>
        <dbReference type="EMBL" id="KIT17896.1"/>
    </source>
</evidence>
<accession>A0A0D1ELR8</accession>
<dbReference type="EMBL" id="JYFE01000009">
    <property type="protein sequence ID" value="KIT17896.1"/>
    <property type="molecule type" value="Genomic_DNA"/>
</dbReference>
<evidence type="ECO:0000259" key="1">
    <source>
        <dbReference type="Pfam" id="PF20232"/>
    </source>
</evidence>
<proteinExistence type="predicted"/>
<gene>
    <name evidence="2" type="ORF">jaqu_03210</name>
</gene>
<name>A0A0D1ELR8_9RHOB</name>
<evidence type="ECO:0000313" key="3">
    <source>
        <dbReference type="Proteomes" id="UP000032232"/>
    </source>
</evidence>
<reference evidence="2 3" key="1">
    <citation type="submission" date="2015-02" db="EMBL/GenBank/DDBJ databases">
        <title>Genome Sequence of Jannaschia aquimarina DSM28248, a member of the Roseobacter clade.</title>
        <authorList>
            <person name="Voget S."/>
            <person name="Daniel R."/>
        </authorList>
    </citation>
    <scope>NUCLEOTIDE SEQUENCE [LARGE SCALE GENOMIC DNA]</scope>
    <source>
        <strain evidence="2 3">GSW-M26</strain>
    </source>
</reference>
<dbReference type="STRING" id="935700.jaqu_03210"/>
<organism evidence="2 3">
    <name type="scientific">Jannaschia aquimarina</name>
    <dbReference type="NCBI Taxonomy" id="935700"/>
    <lineage>
        <taxon>Bacteria</taxon>
        <taxon>Pseudomonadati</taxon>
        <taxon>Pseudomonadota</taxon>
        <taxon>Alphaproteobacteria</taxon>
        <taxon>Rhodobacterales</taxon>
        <taxon>Roseobacteraceae</taxon>
        <taxon>Jannaschia</taxon>
    </lineage>
</organism>
<feature type="domain" description="Type VI secretion system FHA" evidence="1">
    <location>
        <begin position="6"/>
        <end position="182"/>
    </location>
</feature>
<dbReference type="Pfam" id="PF20232">
    <property type="entry name" value="T6SS_FHA_C"/>
    <property type="match status" value="1"/>
</dbReference>
<dbReference type="AlphaFoldDB" id="A0A0D1ELR8"/>
<sequence>MAAFCEGAGLEPSNYADTDAARLARMLGEAVRASVEEQMTHLRARAGFREQSRAHIDRTMLGLAGTNPLKTAHHPSKAIEAAFLRPVAGAATGAEALGGAARDLRLHHEALIAAIQPALGALIHDLAPEAIEAGTGKGLALGGGRRAKNWESFVERWDNKASRHDNGMLDAYFEELARFYGEAHKTDDVER</sequence>
<dbReference type="PATRIC" id="fig|935700.4.peg.345"/>
<keyword evidence="3" id="KW-1185">Reference proteome</keyword>
<protein>
    <recommendedName>
        <fullName evidence="1">Type VI secretion system FHA domain-containing protein</fullName>
    </recommendedName>
</protein>
<comment type="caution">
    <text evidence="2">The sequence shown here is derived from an EMBL/GenBank/DDBJ whole genome shotgun (WGS) entry which is preliminary data.</text>
</comment>
<dbReference type="InterPro" id="IPR046883">
    <property type="entry name" value="T6SS_FHA_C"/>
</dbReference>